<feature type="transmembrane region" description="Helical" evidence="6">
    <location>
        <begin position="80"/>
        <end position="98"/>
    </location>
</feature>
<dbReference type="GO" id="GO:0016020">
    <property type="term" value="C:membrane"/>
    <property type="evidence" value="ECO:0007669"/>
    <property type="project" value="UniProtKB-SubCell"/>
</dbReference>
<sequence length="452" mass="51943">MNFFRSAFSKLFSIKLSIFLFIILSVSMAVGTFVENDFGTETALSLVYKSRWFEVLWLLLILNLTGGIFLYRLWREPSVLLIHLSFLLIFSGAVLTRYSGYEGTVHLREGEEKSYMISYDPYISFVIKKENQSIKYEERFYVSSAGGNFFSKRFNIGSSTLSIQLVDFLPVADIDLVERSDGAPVALLKIKERGKDFKKYPFKDGSSLKIGRVSLFFNKKPSVDEPYIHIYVKDNSFFIGSNYPFLVFDPQTAKKDKVKGYMRLEKGKLYAIGGLVISVEKILLSGDLHIKPVFKPVRGENDLSSLIFKVRYEGEEKFLYLLGRGISYRGIPDRINIKDVEIKGLWGSKEIKLPFSLYLEDFVMKRYPGSDKVSSYESHVILRDGNTEIPYVIYMNNPLKYRGYRIFQTSYDNDEKGSVLSVNYDPGLIPTYTGYAVLFLGLFINLLRRVKN</sequence>
<keyword evidence="4 6" id="KW-1133">Transmembrane helix</keyword>
<comment type="subcellular location">
    <subcellularLocation>
        <location evidence="1">Membrane</location>
        <topology evidence="1">Multi-pass membrane protein</topology>
    </subcellularLocation>
</comment>
<keyword evidence="9" id="KW-1185">Reference proteome</keyword>
<dbReference type="Pfam" id="PF05140">
    <property type="entry name" value="ResB"/>
    <property type="match status" value="1"/>
</dbReference>
<reference evidence="8 9" key="1">
    <citation type="journal article" date="2009" name="J. Bacteriol.">
        <title>Complete and draft genome sequences of six members of the Aquificales.</title>
        <authorList>
            <person name="Reysenbach A.L."/>
            <person name="Hamamura N."/>
            <person name="Podar M."/>
            <person name="Griffiths E."/>
            <person name="Ferreira S."/>
            <person name="Hochstein R."/>
            <person name="Heidelberg J."/>
            <person name="Johnson J."/>
            <person name="Mead D."/>
            <person name="Pohorille A."/>
            <person name="Sarmiento M."/>
            <person name="Schweighofer K."/>
            <person name="Seshadri R."/>
            <person name="Voytek M.A."/>
        </authorList>
    </citation>
    <scope>NUCLEOTIDE SEQUENCE [LARGE SCALE GENOMIC DNA]</scope>
    <source>
        <strain evidence="9">DSM 14350 / EX-H1</strain>
    </source>
</reference>
<dbReference type="InterPro" id="IPR007816">
    <property type="entry name" value="ResB-like_domain"/>
</dbReference>
<gene>
    <name evidence="8" type="ordered locus">PERMA_0295</name>
</gene>
<dbReference type="OrthoDB" id="9770923at2"/>
<dbReference type="InterPro" id="IPR023494">
    <property type="entry name" value="Cyt_c_bgen_Ccs1/CcsB/ResB"/>
</dbReference>
<evidence type="ECO:0000256" key="6">
    <source>
        <dbReference type="SAM" id="Phobius"/>
    </source>
</evidence>
<dbReference type="GO" id="GO:0017004">
    <property type="term" value="P:cytochrome complex assembly"/>
    <property type="evidence" value="ECO:0007669"/>
    <property type="project" value="UniProtKB-KW"/>
</dbReference>
<accession>C0QTS2</accession>
<evidence type="ECO:0000256" key="2">
    <source>
        <dbReference type="ARBA" id="ARBA00022692"/>
    </source>
</evidence>
<evidence type="ECO:0000256" key="5">
    <source>
        <dbReference type="ARBA" id="ARBA00023136"/>
    </source>
</evidence>
<evidence type="ECO:0000313" key="9">
    <source>
        <dbReference type="Proteomes" id="UP000001366"/>
    </source>
</evidence>
<dbReference type="RefSeq" id="WP_012675522.1">
    <property type="nucleotide sequence ID" value="NC_012440.1"/>
</dbReference>
<feature type="domain" description="ResB-like" evidence="7">
    <location>
        <begin position="348"/>
        <end position="416"/>
    </location>
</feature>
<dbReference type="PaxDb" id="123214-PERMA_0295"/>
<dbReference type="EMBL" id="CP001230">
    <property type="protein sequence ID" value="ACO03283.1"/>
    <property type="molecule type" value="Genomic_DNA"/>
</dbReference>
<feature type="transmembrane region" description="Helical" evidence="6">
    <location>
        <begin position="54"/>
        <end position="73"/>
    </location>
</feature>
<protein>
    <submittedName>
        <fullName evidence="8">Cytochrome c biogenesis protein, CcmF/CycK/CcsA family</fullName>
    </submittedName>
</protein>
<dbReference type="KEGG" id="pmx:PERMA_0295"/>
<feature type="transmembrane region" description="Helical" evidence="6">
    <location>
        <begin position="428"/>
        <end position="447"/>
    </location>
</feature>
<keyword evidence="5 6" id="KW-0472">Membrane</keyword>
<dbReference type="Proteomes" id="UP000001366">
    <property type="component" value="Chromosome"/>
</dbReference>
<dbReference type="PANTHER" id="PTHR31566">
    <property type="entry name" value="CYTOCHROME C BIOGENESIS PROTEIN CCS1, CHLOROPLASTIC"/>
    <property type="match status" value="1"/>
</dbReference>
<proteinExistence type="predicted"/>
<dbReference type="HOGENOM" id="CLU_606809_0_0_0"/>
<evidence type="ECO:0000259" key="7">
    <source>
        <dbReference type="Pfam" id="PF05140"/>
    </source>
</evidence>
<dbReference type="eggNOG" id="COG1333">
    <property type="taxonomic scope" value="Bacteria"/>
</dbReference>
<dbReference type="AlphaFoldDB" id="C0QTS2"/>
<evidence type="ECO:0000313" key="8">
    <source>
        <dbReference type="EMBL" id="ACO03283.1"/>
    </source>
</evidence>
<keyword evidence="3" id="KW-0201">Cytochrome c-type biogenesis</keyword>
<evidence type="ECO:0000256" key="1">
    <source>
        <dbReference type="ARBA" id="ARBA00004141"/>
    </source>
</evidence>
<name>C0QTS2_PERMH</name>
<organism evidence="8 9">
    <name type="scientific">Persephonella marina (strain DSM 14350 / EX-H1)</name>
    <dbReference type="NCBI Taxonomy" id="123214"/>
    <lineage>
        <taxon>Bacteria</taxon>
        <taxon>Pseudomonadati</taxon>
        <taxon>Aquificota</taxon>
        <taxon>Aquificia</taxon>
        <taxon>Aquificales</taxon>
        <taxon>Hydrogenothermaceae</taxon>
        <taxon>Persephonella</taxon>
    </lineage>
</organism>
<evidence type="ECO:0000256" key="3">
    <source>
        <dbReference type="ARBA" id="ARBA00022748"/>
    </source>
</evidence>
<feature type="transmembrane region" description="Helical" evidence="6">
    <location>
        <begin position="12"/>
        <end position="34"/>
    </location>
</feature>
<evidence type="ECO:0000256" key="4">
    <source>
        <dbReference type="ARBA" id="ARBA00022989"/>
    </source>
</evidence>
<dbReference type="STRING" id="123214.PERMA_0295"/>
<keyword evidence="2 6" id="KW-0812">Transmembrane</keyword>